<keyword evidence="3" id="KW-0408">Iron</keyword>
<dbReference type="EMBL" id="CP096019">
    <property type="protein sequence ID" value="UPM44154.1"/>
    <property type="molecule type" value="Genomic_DNA"/>
</dbReference>
<dbReference type="GO" id="GO:0020037">
    <property type="term" value="F:heme binding"/>
    <property type="evidence" value="ECO:0007669"/>
    <property type="project" value="InterPro"/>
</dbReference>
<dbReference type="Proteomes" id="UP000831768">
    <property type="component" value="Chromosome"/>
</dbReference>
<dbReference type="NCBIfam" id="NF008913">
    <property type="entry name" value="PRK12276.1"/>
    <property type="match status" value="1"/>
</dbReference>
<dbReference type="NCBIfam" id="NF007124">
    <property type="entry name" value="PRK09565.1"/>
    <property type="match status" value="2"/>
</dbReference>
<dbReference type="PANTHER" id="PTHR36843:SF1">
    <property type="entry name" value="COPROHEME DECARBOXYLASE"/>
    <property type="match status" value="1"/>
</dbReference>
<protein>
    <submittedName>
        <fullName evidence="6">Heme-binding protein</fullName>
    </submittedName>
</protein>
<reference evidence="6" key="1">
    <citation type="submission" date="2022-04" db="EMBL/GenBank/DDBJ databases">
        <title>Halocatena sp. nov., isolated from a salt lake.</title>
        <authorList>
            <person name="Cui H.-L."/>
        </authorList>
    </citation>
    <scope>NUCLEOTIDE SEQUENCE</scope>
    <source>
        <strain evidence="6">AD-1</strain>
    </source>
</reference>
<evidence type="ECO:0000313" key="6">
    <source>
        <dbReference type="EMBL" id="UPM44154.1"/>
    </source>
</evidence>
<evidence type="ECO:0000256" key="1">
    <source>
        <dbReference type="ARBA" id="ARBA00022617"/>
    </source>
</evidence>
<keyword evidence="7" id="KW-1185">Reference proteome</keyword>
<feature type="compositionally biased region" description="Basic and acidic residues" evidence="4">
    <location>
        <begin position="378"/>
        <end position="392"/>
    </location>
</feature>
<sequence>MRMPEAPQTDEGWYALHDFRTVDWDAWREAPEHERERAIESGVDYLQAHESLADTDGETGGSAVFTVLGHKADLLILHLRPTTTQLDTAERRFERTPFARFTEQTSSYVSVTEVSGYMSQEYFEGETVEDSGMARYIRSRIEPEIPDAEHVCFYPMDKRRGEQDNWYDLPFEERADLMSNHGEIGREYAGKVTQIITGSIGFDDYEWGVTLFADDPTEIKHLLYEMRFDPSSSRYAEFGSFYFGRRFDPSDLDAVLAGAPVDWDARDDDSTTTDLSTRLDRLGVSLDAPEDTDSHVVLVSSDSSAEELTDAVDDLRGNFEHYDSHIETFVHEGDEPTVISTWTTARAADTAAGFLEDLPGVTETLTGSTGTTPADDESGSHHETSESSDLRSELASLDIYAGQPHGEDVHAIVLYSTAPTDELEREVADLSDGFDRYDTHVETSVYRARDHERSAVVSLWDTESGAETAGGYLADLPGIIARSDEETDGFGTMGMFYTVKPEHREEFLDTFGSVGDVLAGMDGHRETDLMINTADENDMFIASQWRSKADAMTFFRSDEFRETVEWGRDILTDRPRHVFLA</sequence>
<dbReference type="GO" id="GO:0046872">
    <property type="term" value="F:metal ion binding"/>
    <property type="evidence" value="ECO:0007669"/>
    <property type="project" value="UniProtKB-KW"/>
</dbReference>
<proteinExistence type="predicted"/>
<organism evidence="6 7">
    <name type="scientific">Halocatena salina</name>
    <dbReference type="NCBI Taxonomy" id="2934340"/>
    <lineage>
        <taxon>Archaea</taxon>
        <taxon>Methanobacteriati</taxon>
        <taxon>Methanobacteriota</taxon>
        <taxon>Stenosarchaea group</taxon>
        <taxon>Halobacteria</taxon>
        <taxon>Halobacteriales</taxon>
        <taxon>Natronomonadaceae</taxon>
        <taxon>Halocatena</taxon>
    </lineage>
</organism>
<evidence type="ECO:0000256" key="3">
    <source>
        <dbReference type="ARBA" id="ARBA00023004"/>
    </source>
</evidence>
<feature type="domain" description="ABM" evidence="5">
    <location>
        <begin position="491"/>
        <end position="579"/>
    </location>
</feature>
<dbReference type="Pfam" id="PF06778">
    <property type="entry name" value="Chlor_dismutase"/>
    <property type="match status" value="1"/>
</dbReference>
<evidence type="ECO:0000313" key="7">
    <source>
        <dbReference type="Proteomes" id="UP000831768"/>
    </source>
</evidence>
<feature type="region of interest" description="Disordered" evidence="4">
    <location>
        <begin position="359"/>
        <end position="392"/>
    </location>
</feature>
<dbReference type="SUPFAM" id="SSF54909">
    <property type="entry name" value="Dimeric alpha+beta barrel"/>
    <property type="match status" value="2"/>
</dbReference>
<dbReference type="Gene3D" id="3.30.70.100">
    <property type="match status" value="1"/>
</dbReference>
<dbReference type="InterPro" id="IPR007138">
    <property type="entry name" value="ABM_dom"/>
</dbReference>
<keyword evidence="2" id="KW-0479">Metal-binding</keyword>
<dbReference type="AlphaFoldDB" id="A0A8U0A542"/>
<dbReference type="Gene3D" id="3.30.70.1030">
    <property type="entry name" value="Apc35880, domain 1"/>
    <property type="match status" value="2"/>
</dbReference>
<dbReference type="PANTHER" id="PTHR36843">
    <property type="entry name" value="HEME-DEPENDENT PEROXIDASE YWFI-RELATED"/>
    <property type="match status" value="1"/>
</dbReference>
<dbReference type="PROSITE" id="PS51725">
    <property type="entry name" value="ABM"/>
    <property type="match status" value="1"/>
</dbReference>
<evidence type="ECO:0000256" key="2">
    <source>
        <dbReference type="ARBA" id="ARBA00022723"/>
    </source>
</evidence>
<evidence type="ECO:0000256" key="4">
    <source>
        <dbReference type="SAM" id="MobiDB-lite"/>
    </source>
</evidence>
<dbReference type="GO" id="GO:0016491">
    <property type="term" value="F:oxidoreductase activity"/>
    <property type="evidence" value="ECO:0007669"/>
    <property type="project" value="InterPro"/>
</dbReference>
<dbReference type="KEGG" id="haad:MW046_04995"/>
<name>A0A8U0A542_9EURY</name>
<dbReference type="InterPro" id="IPR010644">
    <property type="entry name" value="ChdC/CLD"/>
</dbReference>
<accession>A0A8U0A542</accession>
<dbReference type="InterPro" id="IPR011008">
    <property type="entry name" value="Dimeric_a/b-barrel"/>
</dbReference>
<gene>
    <name evidence="6" type="ORF">MW046_04995</name>
</gene>
<dbReference type="Pfam" id="PF03992">
    <property type="entry name" value="ABM"/>
    <property type="match status" value="1"/>
</dbReference>
<keyword evidence="1" id="KW-0349">Heme</keyword>
<evidence type="ECO:0000259" key="5">
    <source>
        <dbReference type="PROSITE" id="PS51725"/>
    </source>
</evidence>
<feature type="compositionally biased region" description="Low complexity" evidence="4">
    <location>
        <begin position="360"/>
        <end position="372"/>
    </location>
</feature>